<dbReference type="EMBL" id="JANHOG010000075">
    <property type="protein sequence ID" value="KAJ3558639.1"/>
    <property type="molecule type" value="Genomic_DNA"/>
</dbReference>
<accession>A0ACC1TDM9</accession>
<comment type="caution">
    <text evidence="1">The sequence shown here is derived from an EMBL/GenBank/DDBJ whole genome shotgun (WGS) entry which is preliminary data.</text>
</comment>
<reference evidence="1" key="1">
    <citation type="submission" date="2022-07" db="EMBL/GenBank/DDBJ databases">
        <title>Genome Sequence of Phlebia brevispora.</title>
        <authorList>
            <person name="Buettner E."/>
        </authorList>
    </citation>
    <scope>NUCLEOTIDE SEQUENCE</scope>
    <source>
        <strain evidence="1">MPL23</strain>
    </source>
</reference>
<organism evidence="1 2">
    <name type="scientific">Phlebia brevispora</name>
    <dbReference type="NCBI Taxonomy" id="194682"/>
    <lineage>
        <taxon>Eukaryota</taxon>
        <taxon>Fungi</taxon>
        <taxon>Dikarya</taxon>
        <taxon>Basidiomycota</taxon>
        <taxon>Agaricomycotina</taxon>
        <taxon>Agaricomycetes</taxon>
        <taxon>Polyporales</taxon>
        <taxon>Meruliaceae</taxon>
        <taxon>Phlebia</taxon>
    </lineage>
</organism>
<evidence type="ECO:0000313" key="1">
    <source>
        <dbReference type="EMBL" id="KAJ3558639.1"/>
    </source>
</evidence>
<proteinExistence type="predicted"/>
<sequence length="511" mass="57616">MGATKLVLQSLFLFVLYKIVSAWTYYHRVKKHMPPSPRGLPLVANAFQVPTEEPWLKFTSWSRELGPVFSLNLFGQHVVVLNTMEAATALLDRRSSIYSDRPRMIVAGDTLHGGLNLGLMRYGPTYDSQSTILGRPLLIIYVIYRWRKMRRATHEVMHMHAVDKQAPSQEYDAAVLLSHLIEEPDKWVRHCGQAAASLAFSVLYGEHLADKSSYTEVEHLNQLTHVSTRSAAGGTGVWVELFPSLRHMPEWLPGAGWKRNAKAHFAKMTKQVHSWLDAAAERMRATEAKTCLARGLIEDKDKYGLTSDESAWLAGVALMAGSETTGGALVVFILAMVLHPEVLKRAQVEIDTVVGPQRMPRLYDQDSLPYIGAIVKEVLRWLPGVPLGLPRRCMEDDWYEGYLIPKGTTVLYNTWAISQDPQFFPNSAQFLPERYLRGDIDDFDARMDAQKTDFVFGFGRRICPGKHYAYRSLFITISSMIWAFDIRKAKDAEGNEVTPSVTELVDEGVSV</sequence>
<name>A0ACC1TDM9_9APHY</name>
<dbReference type="Proteomes" id="UP001148662">
    <property type="component" value="Unassembled WGS sequence"/>
</dbReference>
<gene>
    <name evidence="1" type="ORF">NM688_g803</name>
</gene>
<evidence type="ECO:0000313" key="2">
    <source>
        <dbReference type="Proteomes" id="UP001148662"/>
    </source>
</evidence>
<keyword evidence="2" id="KW-1185">Reference proteome</keyword>
<protein>
    <submittedName>
        <fullName evidence="1">Uncharacterized protein</fullName>
    </submittedName>
</protein>